<evidence type="ECO:0000256" key="2">
    <source>
        <dbReference type="ARBA" id="ARBA00022485"/>
    </source>
</evidence>
<evidence type="ECO:0000313" key="8">
    <source>
        <dbReference type="EMBL" id="CED93029.1"/>
    </source>
</evidence>
<dbReference type="Proteomes" id="UP000245622">
    <property type="component" value="Chromosome 1"/>
</dbReference>
<evidence type="ECO:0000313" key="9">
    <source>
        <dbReference type="Proteomes" id="UP000245622"/>
    </source>
</evidence>
<comment type="similarity">
    <text evidence="7">Belongs to the organic radical-activating enzymes family.</text>
</comment>
<dbReference type="EMBL" id="LN555523">
    <property type="protein sequence ID" value="CED93029.1"/>
    <property type="molecule type" value="Genomic_DNA"/>
</dbReference>
<dbReference type="GO" id="GO:0043365">
    <property type="term" value="F:[formate-C-acetyltransferase]-activating enzyme activity"/>
    <property type="evidence" value="ECO:0007669"/>
    <property type="project" value="InterPro"/>
</dbReference>
<keyword evidence="9" id="KW-1185">Reference proteome</keyword>
<proteinExistence type="inferred from homology"/>
<dbReference type="AlphaFoldDB" id="A0A1V1HYQ6"/>
<organism evidence="8 9">
    <name type="scientific">Romboutsia ilealis</name>
    <dbReference type="NCBI Taxonomy" id="1115758"/>
    <lineage>
        <taxon>Bacteria</taxon>
        <taxon>Bacillati</taxon>
        <taxon>Bacillota</taxon>
        <taxon>Clostridia</taxon>
        <taxon>Peptostreptococcales</taxon>
        <taxon>Peptostreptococcaceae</taxon>
        <taxon>Romboutsia</taxon>
    </lineage>
</organism>
<dbReference type="SUPFAM" id="SSF102114">
    <property type="entry name" value="Radical SAM enzymes"/>
    <property type="match status" value="1"/>
</dbReference>
<dbReference type="InterPro" id="IPR007197">
    <property type="entry name" value="rSAM"/>
</dbReference>
<keyword evidence="4" id="KW-0479">Metal-binding</keyword>
<accession>A0A1V1HYQ6</accession>
<keyword evidence="3" id="KW-0949">S-adenosyl-L-methionine</keyword>
<evidence type="ECO:0000256" key="6">
    <source>
        <dbReference type="ARBA" id="ARBA00023014"/>
    </source>
</evidence>
<keyword evidence="7 8" id="KW-0560">Oxidoreductase</keyword>
<dbReference type="SFLD" id="SFLDG01063">
    <property type="entry name" value="activating_enzymes__group_1"/>
    <property type="match status" value="1"/>
</dbReference>
<dbReference type="PANTHER" id="PTHR30352">
    <property type="entry name" value="PYRUVATE FORMATE-LYASE-ACTIVATING ENZYME"/>
    <property type="match status" value="1"/>
</dbReference>
<evidence type="ECO:0000256" key="5">
    <source>
        <dbReference type="ARBA" id="ARBA00023004"/>
    </source>
</evidence>
<dbReference type="Pfam" id="PF13353">
    <property type="entry name" value="Fer4_12"/>
    <property type="match status" value="1"/>
</dbReference>
<dbReference type="InterPro" id="IPR058240">
    <property type="entry name" value="rSAM_sf"/>
</dbReference>
<dbReference type="GO" id="GO:0051539">
    <property type="term" value="F:4 iron, 4 sulfur cluster binding"/>
    <property type="evidence" value="ECO:0007669"/>
    <property type="project" value="UniProtKB-KW"/>
</dbReference>
<dbReference type="Gene3D" id="3.20.20.70">
    <property type="entry name" value="Aldolase class I"/>
    <property type="match status" value="1"/>
</dbReference>
<dbReference type="SFLD" id="SFLDS00029">
    <property type="entry name" value="Radical_SAM"/>
    <property type="match status" value="1"/>
</dbReference>
<comment type="function">
    <text evidence="7">Activation of anaerobic ribonucleoside-triphosphate reductase under anaerobic conditions by generation of an organic free radical, using S-adenosylmethionine and reduced flavodoxin as cosubstrates to produce 5'-deoxy-adenosine.</text>
</comment>
<dbReference type="KEGG" id="ril:CRIB_272"/>
<evidence type="ECO:0000256" key="7">
    <source>
        <dbReference type="PIRNR" id="PIRNR000368"/>
    </source>
</evidence>
<dbReference type="PANTHER" id="PTHR30352:SF2">
    <property type="entry name" value="ANAEROBIC RIBONUCLEOSIDE-TRIPHOSPHATE REDUCTASE-ACTIVATING PROTEIN"/>
    <property type="match status" value="1"/>
</dbReference>
<dbReference type="SFLD" id="SFLDF00299">
    <property type="entry name" value="anaerobic_ribonucleoside-triph"/>
    <property type="match status" value="1"/>
</dbReference>
<sequence>MRFSKIKNNDIANGVGITMSLWTQGCPHHCKGCFNVETWDFNGGKEFTTSDLKYILDNINKNNIKRNLAILGGEPLCPQNVKGVIELCKKFKKVYPEKMIYLWTGYVVENFDYIQMEIFKYVDVLVDGKFEEDKKNLSIMLRGSSNQRVIDVNKSLNNNDIVMYEVG</sequence>
<dbReference type="GO" id="GO:0004748">
    <property type="term" value="F:ribonucleoside-diphosphate reductase activity, thioredoxin disulfide as acceptor"/>
    <property type="evidence" value="ECO:0007669"/>
    <property type="project" value="TreeGrafter"/>
</dbReference>
<dbReference type="RefSeq" id="WP_180702779.1">
    <property type="nucleotide sequence ID" value="NZ_JAVSGX010000007.1"/>
</dbReference>
<keyword evidence="6" id="KW-0411">Iron-sulfur</keyword>
<dbReference type="InterPro" id="IPR012837">
    <property type="entry name" value="NrdG"/>
</dbReference>
<dbReference type="SFLD" id="SFLDG01066">
    <property type="entry name" value="organic_radical-activating_enz"/>
    <property type="match status" value="1"/>
</dbReference>
<name>A0A1V1HYQ6_9FIRM</name>
<dbReference type="InterPro" id="IPR013785">
    <property type="entry name" value="Aldolase_TIM"/>
</dbReference>
<dbReference type="PROSITE" id="PS51257">
    <property type="entry name" value="PROKAR_LIPOPROTEIN"/>
    <property type="match status" value="1"/>
</dbReference>
<reference evidence="8 9" key="1">
    <citation type="submission" date="2014-04" db="EMBL/GenBank/DDBJ databases">
        <authorList>
            <person name="Hornung B.V."/>
        </authorList>
    </citation>
    <scope>NUCLEOTIDE SEQUENCE [LARGE SCALE GENOMIC DNA]</scope>
    <source>
        <strain evidence="8 9">CRIB</strain>
    </source>
</reference>
<dbReference type="GO" id="GO:0046872">
    <property type="term" value="F:metal ion binding"/>
    <property type="evidence" value="ECO:0007669"/>
    <property type="project" value="UniProtKB-KW"/>
</dbReference>
<protein>
    <recommendedName>
        <fullName evidence="7">Anaerobic ribonucleoside-triphosphate reductase-activating protein</fullName>
        <ecNumber evidence="7">1.97.1.-</ecNumber>
    </recommendedName>
</protein>
<evidence type="ECO:0000256" key="3">
    <source>
        <dbReference type="ARBA" id="ARBA00022691"/>
    </source>
</evidence>
<comment type="cofactor">
    <cofactor evidence="1">
        <name>[4Fe-4S] cluster</name>
        <dbReference type="ChEBI" id="CHEBI:49883"/>
    </cofactor>
</comment>
<dbReference type="InterPro" id="IPR034457">
    <property type="entry name" value="Organic_radical-activating"/>
</dbReference>
<evidence type="ECO:0000256" key="1">
    <source>
        <dbReference type="ARBA" id="ARBA00001966"/>
    </source>
</evidence>
<evidence type="ECO:0000256" key="4">
    <source>
        <dbReference type="ARBA" id="ARBA00022723"/>
    </source>
</evidence>
<keyword evidence="2" id="KW-0004">4Fe-4S</keyword>
<dbReference type="GeneID" id="82204448"/>
<keyword evidence="5" id="KW-0408">Iron</keyword>
<dbReference type="EC" id="1.97.1.-" evidence="7"/>
<dbReference type="PIRSF" id="PIRSF000368">
    <property type="entry name" value="NrdG"/>
    <property type="match status" value="1"/>
</dbReference>
<gene>
    <name evidence="8" type="ORF">CRIB_272</name>
</gene>
<dbReference type="NCBIfam" id="TIGR02491">
    <property type="entry name" value="NrdG"/>
    <property type="match status" value="1"/>
</dbReference>